<evidence type="ECO:0000313" key="5">
    <source>
        <dbReference type="EMBL" id="SDB07836.1"/>
    </source>
</evidence>
<evidence type="ECO:0000313" key="6">
    <source>
        <dbReference type="Proteomes" id="UP000199071"/>
    </source>
</evidence>
<dbReference type="Pfam" id="PF03450">
    <property type="entry name" value="CO_deh_flav_C"/>
    <property type="match status" value="1"/>
</dbReference>
<keyword evidence="3" id="KW-0560">Oxidoreductase</keyword>
<keyword evidence="2" id="KW-0274">FAD</keyword>
<evidence type="ECO:0000259" key="4">
    <source>
        <dbReference type="PROSITE" id="PS51387"/>
    </source>
</evidence>
<dbReference type="GO" id="GO:0071949">
    <property type="term" value="F:FAD binding"/>
    <property type="evidence" value="ECO:0007669"/>
    <property type="project" value="InterPro"/>
</dbReference>
<dbReference type="SMART" id="SM01092">
    <property type="entry name" value="CO_deh_flav_C"/>
    <property type="match status" value="1"/>
</dbReference>
<dbReference type="PANTHER" id="PTHR42659">
    <property type="entry name" value="XANTHINE DEHYDROGENASE SUBUNIT C-RELATED"/>
    <property type="match status" value="1"/>
</dbReference>
<reference evidence="5" key="1">
    <citation type="submission" date="2016-10" db="EMBL/GenBank/DDBJ databases">
        <authorList>
            <person name="de Groot N.N."/>
        </authorList>
    </citation>
    <scope>NUCLEOTIDE SEQUENCE [LARGE SCALE GENOMIC DNA]</scope>
    <source>
        <strain evidence="5">ATCC 35022</strain>
    </source>
</reference>
<accession>A0A1G6AHN0</accession>
<dbReference type="InterPro" id="IPR016166">
    <property type="entry name" value="FAD-bd_PCMH"/>
</dbReference>
<dbReference type="Gene3D" id="3.30.465.10">
    <property type="match status" value="1"/>
</dbReference>
<organism evidence="5 6">
    <name type="scientific">Bauldia litoralis</name>
    <dbReference type="NCBI Taxonomy" id="665467"/>
    <lineage>
        <taxon>Bacteria</taxon>
        <taxon>Pseudomonadati</taxon>
        <taxon>Pseudomonadota</taxon>
        <taxon>Alphaproteobacteria</taxon>
        <taxon>Hyphomicrobiales</taxon>
        <taxon>Kaistiaceae</taxon>
        <taxon>Bauldia</taxon>
    </lineage>
</organism>
<dbReference type="InterPro" id="IPR016169">
    <property type="entry name" value="FAD-bd_PCMH_sub2"/>
</dbReference>
<dbReference type="Pfam" id="PF00941">
    <property type="entry name" value="FAD_binding_5"/>
    <property type="match status" value="1"/>
</dbReference>
<protein>
    <submittedName>
        <fullName evidence="5">CO or xanthine dehydrogenase, FAD-binding subunit</fullName>
    </submittedName>
</protein>
<dbReference type="RefSeq" id="WP_244521115.1">
    <property type="nucleotide sequence ID" value="NZ_FMXQ01000001.1"/>
</dbReference>
<evidence type="ECO:0000256" key="2">
    <source>
        <dbReference type="ARBA" id="ARBA00022827"/>
    </source>
</evidence>
<dbReference type="PROSITE" id="PS51387">
    <property type="entry name" value="FAD_PCMH"/>
    <property type="match status" value="1"/>
</dbReference>
<dbReference type="Gene3D" id="3.30.390.50">
    <property type="entry name" value="CO dehydrogenase flavoprotein, C-terminal domain"/>
    <property type="match status" value="1"/>
</dbReference>
<dbReference type="PANTHER" id="PTHR42659:SF2">
    <property type="entry name" value="XANTHINE DEHYDROGENASE SUBUNIT C-RELATED"/>
    <property type="match status" value="1"/>
</dbReference>
<sequence length="271" mass="28363">MALDIVKVDSVREAAATIAASGDAYFLAGGTILARVANTGGFPVRTMVLSDGLGLDAIAVDGDTIEIGAAATMTRIAAEPRLAFLRPVAESIGGPAIRNMATVGGNLFARYPYGDFAVALLALDAEVTIEDAEKTRTTGLDDFLASAPAGGIVRALRFKLPPDGAFRFTKVVRKHPHGASVLSIAAVLPETGGKVSNARVAYGAMSERPMRAKAVEGALEGRALDAQTLENALKVATDGCQPQTDPQATDWYRMTVLPVHLKRLLSGEGRF</sequence>
<dbReference type="InterPro" id="IPR051312">
    <property type="entry name" value="Diverse_Substr_Oxidored"/>
</dbReference>
<dbReference type="InterPro" id="IPR002346">
    <property type="entry name" value="Mopterin_DH_FAD-bd"/>
</dbReference>
<evidence type="ECO:0000256" key="3">
    <source>
        <dbReference type="ARBA" id="ARBA00023002"/>
    </source>
</evidence>
<dbReference type="AlphaFoldDB" id="A0A1G6AHN0"/>
<dbReference type="SUPFAM" id="SSF56176">
    <property type="entry name" value="FAD-binding/transporter-associated domain-like"/>
    <property type="match status" value="1"/>
</dbReference>
<dbReference type="EMBL" id="FMXQ01000001">
    <property type="protein sequence ID" value="SDB07836.1"/>
    <property type="molecule type" value="Genomic_DNA"/>
</dbReference>
<dbReference type="InterPro" id="IPR005107">
    <property type="entry name" value="CO_DH_flav_C"/>
</dbReference>
<feature type="domain" description="FAD-binding PCMH-type" evidence="4">
    <location>
        <begin position="1"/>
        <end position="163"/>
    </location>
</feature>
<dbReference type="Proteomes" id="UP000199071">
    <property type="component" value="Unassembled WGS sequence"/>
</dbReference>
<dbReference type="GO" id="GO:0016491">
    <property type="term" value="F:oxidoreductase activity"/>
    <property type="evidence" value="ECO:0007669"/>
    <property type="project" value="UniProtKB-KW"/>
</dbReference>
<keyword evidence="6" id="KW-1185">Reference proteome</keyword>
<name>A0A1G6AHN0_9HYPH</name>
<dbReference type="InterPro" id="IPR036683">
    <property type="entry name" value="CO_DH_flav_C_dom_sf"/>
</dbReference>
<dbReference type="InterPro" id="IPR036318">
    <property type="entry name" value="FAD-bd_PCMH-like_sf"/>
</dbReference>
<proteinExistence type="predicted"/>
<dbReference type="STRING" id="665467.SAMN02982931_00624"/>
<dbReference type="SUPFAM" id="SSF55447">
    <property type="entry name" value="CO dehydrogenase flavoprotein C-terminal domain-like"/>
    <property type="match status" value="1"/>
</dbReference>
<evidence type="ECO:0000256" key="1">
    <source>
        <dbReference type="ARBA" id="ARBA00022630"/>
    </source>
</evidence>
<gene>
    <name evidence="5" type="ORF">SAMN02982931_00624</name>
</gene>
<keyword evidence="1" id="KW-0285">Flavoprotein</keyword>